<evidence type="ECO:0000256" key="2">
    <source>
        <dbReference type="ARBA" id="ARBA00023242"/>
    </source>
</evidence>
<feature type="compositionally biased region" description="Polar residues" evidence="4">
    <location>
        <begin position="29"/>
        <end position="38"/>
    </location>
</feature>
<dbReference type="InterPro" id="IPR013868">
    <property type="entry name" value="Cut8/Sts1_fam"/>
</dbReference>
<keyword evidence="2 3" id="KW-0539">Nucleus</keyword>
<evidence type="ECO:0000313" key="5">
    <source>
        <dbReference type="EMBL" id="CDS10045.1"/>
    </source>
</evidence>
<dbReference type="GO" id="GO:0015031">
    <property type="term" value="P:protein transport"/>
    <property type="evidence" value="ECO:0007669"/>
    <property type="project" value="UniProtKB-UniRule"/>
</dbReference>
<evidence type="ECO:0000256" key="1">
    <source>
        <dbReference type="ARBA" id="ARBA00006199"/>
    </source>
</evidence>
<dbReference type="GO" id="GO:0031965">
    <property type="term" value="C:nuclear membrane"/>
    <property type="evidence" value="ECO:0007669"/>
    <property type="project" value="TreeGrafter"/>
</dbReference>
<dbReference type="AlphaFoldDB" id="A0A077WRV4"/>
<keyword evidence="3" id="KW-0653">Protein transport</keyword>
<dbReference type="EMBL" id="LK023335">
    <property type="protein sequence ID" value="CDS10045.1"/>
    <property type="molecule type" value="Genomic_DNA"/>
</dbReference>
<keyword evidence="3" id="KW-0963">Cytoplasm</keyword>
<comment type="similarity">
    <text evidence="1 3">Belongs to the cut8/STS1 family.</text>
</comment>
<feature type="compositionally biased region" description="Basic and acidic residues" evidence="4">
    <location>
        <begin position="39"/>
        <end position="48"/>
    </location>
</feature>
<name>A0A077WRV4_9FUNG</name>
<dbReference type="GO" id="GO:0071630">
    <property type="term" value="P:nuclear protein quality control by the ubiquitin-proteasome system"/>
    <property type="evidence" value="ECO:0007669"/>
    <property type="project" value="UniProtKB-UniRule"/>
</dbReference>
<evidence type="ECO:0000256" key="4">
    <source>
        <dbReference type="SAM" id="MobiDB-lite"/>
    </source>
</evidence>
<comment type="subunit">
    <text evidence="3">Binds the proteasome.</text>
</comment>
<organism evidence="5">
    <name type="scientific">Lichtheimia ramosa</name>
    <dbReference type="NCBI Taxonomy" id="688394"/>
    <lineage>
        <taxon>Eukaryota</taxon>
        <taxon>Fungi</taxon>
        <taxon>Fungi incertae sedis</taxon>
        <taxon>Mucoromycota</taxon>
        <taxon>Mucoromycotina</taxon>
        <taxon>Mucoromycetes</taxon>
        <taxon>Mucorales</taxon>
        <taxon>Lichtheimiaceae</taxon>
        <taxon>Lichtheimia</taxon>
    </lineage>
</organism>
<dbReference type="GO" id="GO:0031144">
    <property type="term" value="P:proteasome localization"/>
    <property type="evidence" value="ECO:0007669"/>
    <property type="project" value="UniProtKB-UniRule"/>
</dbReference>
<dbReference type="Pfam" id="PF08559">
    <property type="entry name" value="Cut8"/>
    <property type="match status" value="1"/>
</dbReference>
<feature type="region of interest" description="Disordered" evidence="4">
    <location>
        <begin position="1"/>
        <end position="48"/>
    </location>
</feature>
<protein>
    <recommendedName>
        <fullName evidence="3">Tethering factor for nuclear proteasome STS1</fullName>
    </recommendedName>
</protein>
<dbReference type="GO" id="GO:0070628">
    <property type="term" value="F:proteasome binding"/>
    <property type="evidence" value="ECO:0007669"/>
    <property type="project" value="TreeGrafter"/>
</dbReference>
<dbReference type="Gene3D" id="1.20.58.1590">
    <property type="entry name" value="Tethering factor for nuclear proteasome Cut8/Sts1"/>
    <property type="match status" value="1"/>
</dbReference>
<comment type="function">
    <text evidence="3">Involved in ubiquitin-mediated protein degradation. Regulatory factor in the ubiquitin/proteasome pathway that controls the turnover of proteasome substrates. Targets proteasomes to the nucleus and facilitates the degradation of nuclear proteins.</text>
</comment>
<dbReference type="PANTHER" id="PTHR28032">
    <property type="entry name" value="FI02826P"/>
    <property type="match status" value="1"/>
</dbReference>
<keyword evidence="3" id="KW-0813">Transport</keyword>
<evidence type="ECO:0000256" key="3">
    <source>
        <dbReference type="RuleBase" id="RU368013"/>
    </source>
</evidence>
<dbReference type="GO" id="GO:0005737">
    <property type="term" value="C:cytoplasm"/>
    <property type="evidence" value="ECO:0007669"/>
    <property type="project" value="UniProtKB-SubCell"/>
</dbReference>
<sequence>MATLHPQSHTNITKGRKRRLSEDEDMQDAQPTMPTQRSLPERHYRNGREAYRVNEVKRSKTGIQRDSGLTHMLASLDKDKLIHIVHSLFDNHPELRQDIMSYIPAPTVQSATEVLHTLERRMTESVPYNRNGPLWNDYTFSRIRTPFVELMDTIRQYAYYFTSPLIFGTTSFSFLQLATALTHRLPTWENDDNNQLKRDLYNDLNSYWTRAIQMAASRHQEGEVYSAQTVNELAKHLAYHNNAAEGLFTGAVNEFSKSLGTLMNPVRDVPICHHPAVEHAITRLASPPRVVGYADARR</sequence>
<reference evidence="5" key="1">
    <citation type="journal article" date="2014" name="Genome Announc.">
        <title>De novo whole-genome sequence and genome annotation of Lichtheimia ramosa.</title>
        <authorList>
            <person name="Linde J."/>
            <person name="Schwartze V."/>
            <person name="Binder U."/>
            <person name="Lass-Florl C."/>
            <person name="Voigt K."/>
            <person name="Horn F."/>
        </authorList>
    </citation>
    <scope>NUCLEOTIDE SEQUENCE</scope>
    <source>
        <strain evidence="5">JMRC FSU:6197</strain>
    </source>
</reference>
<dbReference type="PANTHER" id="PTHR28032:SF1">
    <property type="entry name" value="FI02826P"/>
    <property type="match status" value="1"/>
</dbReference>
<gene>
    <name evidence="5" type="ORF">LRAMOSA02722</name>
</gene>
<accession>A0A077WRV4</accession>
<feature type="compositionally biased region" description="Polar residues" evidence="4">
    <location>
        <begin position="1"/>
        <end position="13"/>
    </location>
</feature>
<comment type="subcellular location">
    <subcellularLocation>
        <location evidence="3">Cytoplasm</location>
    </subcellularLocation>
    <subcellularLocation>
        <location evidence="3">Nucleus</location>
    </subcellularLocation>
</comment>
<proteinExistence type="inferred from homology"/>
<dbReference type="InterPro" id="IPR038422">
    <property type="entry name" value="Cut8/Sts1_sf"/>
</dbReference>
<dbReference type="OrthoDB" id="10061064at2759"/>